<dbReference type="PANTHER" id="PTHR11614">
    <property type="entry name" value="PHOSPHOLIPASE-RELATED"/>
    <property type="match status" value="1"/>
</dbReference>
<dbReference type="InterPro" id="IPR022742">
    <property type="entry name" value="Hydrolase_4"/>
</dbReference>
<feature type="domain" description="Serine aminopeptidase S33" evidence="1">
    <location>
        <begin position="26"/>
        <end position="257"/>
    </location>
</feature>
<reference evidence="2 3" key="1">
    <citation type="submission" date="2019-06" db="EMBL/GenBank/DDBJ databases">
        <title>Sorghum-associated microbial communities from plants grown in Nebraska, USA.</title>
        <authorList>
            <person name="Schachtman D."/>
        </authorList>
    </citation>
    <scope>NUCLEOTIDE SEQUENCE [LARGE SCALE GENOMIC DNA]</scope>
    <source>
        <strain evidence="2 3">1209</strain>
    </source>
</reference>
<accession>A0A561PTI7</accession>
<dbReference type="InterPro" id="IPR051044">
    <property type="entry name" value="MAG_DAG_Lipase"/>
</dbReference>
<proteinExistence type="predicted"/>
<evidence type="ECO:0000313" key="2">
    <source>
        <dbReference type="EMBL" id="TWF41444.1"/>
    </source>
</evidence>
<gene>
    <name evidence="2" type="ORF">FHW36_103248</name>
</gene>
<dbReference type="AlphaFoldDB" id="A0A561PTI7"/>
<keyword evidence="3" id="KW-1185">Reference proteome</keyword>
<dbReference type="Pfam" id="PF12146">
    <property type="entry name" value="Hydrolase_4"/>
    <property type="match status" value="1"/>
</dbReference>
<dbReference type="Proteomes" id="UP000320811">
    <property type="component" value="Unassembled WGS sequence"/>
</dbReference>
<organism evidence="2 3">
    <name type="scientific">Chitinophaga polysaccharea</name>
    <dbReference type="NCBI Taxonomy" id="1293035"/>
    <lineage>
        <taxon>Bacteria</taxon>
        <taxon>Pseudomonadati</taxon>
        <taxon>Bacteroidota</taxon>
        <taxon>Chitinophagia</taxon>
        <taxon>Chitinophagales</taxon>
        <taxon>Chitinophagaceae</taxon>
        <taxon>Chitinophaga</taxon>
    </lineage>
</organism>
<keyword evidence="2" id="KW-0378">Hydrolase</keyword>
<dbReference type="OrthoDB" id="9780932at2"/>
<protein>
    <submittedName>
        <fullName evidence="2">Alpha-beta hydrolase superfamily lysophospholipase</fullName>
    </submittedName>
</protein>
<dbReference type="GO" id="GO:0016787">
    <property type="term" value="F:hydrolase activity"/>
    <property type="evidence" value="ECO:0007669"/>
    <property type="project" value="UniProtKB-KW"/>
</dbReference>
<dbReference type="RefSeq" id="WP_145669085.1">
    <property type="nucleotide sequence ID" value="NZ_VIWO01000003.1"/>
</dbReference>
<dbReference type="InterPro" id="IPR000073">
    <property type="entry name" value="AB_hydrolase_1"/>
</dbReference>
<evidence type="ECO:0000313" key="3">
    <source>
        <dbReference type="Proteomes" id="UP000320811"/>
    </source>
</evidence>
<dbReference type="PRINTS" id="PR00111">
    <property type="entry name" value="ABHYDROLASE"/>
</dbReference>
<dbReference type="Gene3D" id="3.40.50.1820">
    <property type="entry name" value="alpha/beta hydrolase"/>
    <property type="match status" value="1"/>
</dbReference>
<name>A0A561PTI7_9BACT</name>
<dbReference type="EMBL" id="VIWO01000003">
    <property type="protein sequence ID" value="TWF41444.1"/>
    <property type="molecule type" value="Genomic_DNA"/>
</dbReference>
<dbReference type="SUPFAM" id="SSF53474">
    <property type="entry name" value="alpha/beta-Hydrolases"/>
    <property type="match status" value="1"/>
</dbReference>
<evidence type="ECO:0000259" key="1">
    <source>
        <dbReference type="Pfam" id="PF12146"/>
    </source>
</evidence>
<comment type="caution">
    <text evidence="2">The sequence shown here is derived from an EMBL/GenBank/DDBJ whole genome shotgun (WGS) entry which is preliminary data.</text>
</comment>
<sequence>MRNEFYWSWEQTTFHGIRWVPAHFNRLLIIVHGIGEHVGRYEHVAEFFMQEGFAVMGIDHYGHGKSDGLRGASRGFAFMFDYLEAWLQELRATYQQPVVMYGHSMGGGVLTGFLLHRQPNIQAAVISAPALIIGRRPGKLLRGALQLLSAIAPGFRMNQGLDISKISHDKSAVEKFRADPLRHDRLSLRLANDMIQNGLWCLQHAGELGVQSLLIHGSADEFTAVEGSRLFAERAPAGMITYREWEGLYHEMHNEPEYREVLLFIAGWLSNMR</sequence>
<dbReference type="InterPro" id="IPR029058">
    <property type="entry name" value="AB_hydrolase_fold"/>
</dbReference>